<feature type="domain" description="Ig-like" evidence="7">
    <location>
        <begin position="711"/>
        <end position="816"/>
    </location>
</feature>
<feature type="domain" description="Ig-like" evidence="7">
    <location>
        <begin position="27"/>
        <end position="116"/>
    </location>
</feature>
<dbReference type="Pfam" id="PF13895">
    <property type="entry name" value="Ig_2"/>
    <property type="match status" value="1"/>
</dbReference>
<feature type="region of interest" description="Disordered" evidence="6">
    <location>
        <begin position="170"/>
        <end position="196"/>
    </location>
</feature>
<dbReference type="SUPFAM" id="SSF49265">
    <property type="entry name" value="Fibronectin type III"/>
    <property type="match status" value="1"/>
</dbReference>
<evidence type="ECO:0000256" key="6">
    <source>
        <dbReference type="SAM" id="MobiDB-lite"/>
    </source>
</evidence>
<dbReference type="SUPFAM" id="SSF48726">
    <property type="entry name" value="Immunoglobulin"/>
    <property type="match status" value="5"/>
</dbReference>
<dbReference type="InterPro" id="IPR003598">
    <property type="entry name" value="Ig_sub2"/>
</dbReference>
<feature type="domain" description="Ig-like" evidence="7">
    <location>
        <begin position="323"/>
        <end position="421"/>
    </location>
</feature>
<proteinExistence type="predicted"/>
<dbReference type="GO" id="GO:0005911">
    <property type="term" value="C:cell-cell junction"/>
    <property type="evidence" value="ECO:0007669"/>
    <property type="project" value="TreeGrafter"/>
</dbReference>
<dbReference type="Proteomes" id="UP001208570">
    <property type="component" value="Unassembled WGS sequence"/>
</dbReference>
<dbReference type="InterPro" id="IPR013783">
    <property type="entry name" value="Ig-like_fold"/>
</dbReference>
<dbReference type="EMBL" id="JAODUP010000492">
    <property type="protein sequence ID" value="KAK2148528.1"/>
    <property type="molecule type" value="Genomic_DNA"/>
</dbReference>
<keyword evidence="2" id="KW-0472">Membrane</keyword>
<keyword evidence="3" id="KW-1015">Disulfide bond</keyword>
<dbReference type="SMART" id="SM00409">
    <property type="entry name" value="IG"/>
    <property type="match status" value="5"/>
</dbReference>
<organism evidence="8 9">
    <name type="scientific">Paralvinella palmiformis</name>
    <dbReference type="NCBI Taxonomy" id="53620"/>
    <lineage>
        <taxon>Eukaryota</taxon>
        <taxon>Metazoa</taxon>
        <taxon>Spiralia</taxon>
        <taxon>Lophotrochozoa</taxon>
        <taxon>Annelida</taxon>
        <taxon>Polychaeta</taxon>
        <taxon>Sedentaria</taxon>
        <taxon>Canalipalpata</taxon>
        <taxon>Terebellida</taxon>
        <taxon>Terebelliformia</taxon>
        <taxon>Alvinellidae</taxon>
        <taxon>Paralvinella</taxon>
    </lineage>
</organism>
<feature type="domain" description="Ig-like" evidence="7">
    <location>
        <begin position="430"/>
        <end position="506"/>
    </location>
</feature>
<reference evidence="8" key="1">
    <citation type="journal article" date="2023" name="Mol. Biol. Evol.">
        <title>Third-Generation Sequencing Reveals the Adaptive Role of the Epigenome in Three Deep-Sea Polychaetes.</title>
        <authorList>
            <person name="Perez M."/>
            <person name="Aroh O."/>
            <person name="Sun Y."/>
            <person name="Lan Y."/>
            <person name="Juniper S.K."/>
            <person name="Young C.R."/>
            <person name="Angers B."/>
            <person name="Qian P.Y."/>
        </authorList>
    </citation>
    <scope>NUCLEOTIDE SEQUENCE</scope>
    <source>
        <strain evidence="8">P08H-3</strain>
    </source>
</reference>
<evidence type="ECO:0000256" key="5">
    <source>
        <dbReference type="ARBA" id="ARBA00023319"/>
    </source>
</evidence>
<dbReference type="AlphaFoldDB" id="A0AAD9J9D0"/>
<evidence type="ECO:0000256" key="2">
    <source>
        <dbReference type="ARBA" id="ARBA00023136"/>
    </source>
</evidence>
<protein>
    <recommendedName>
        <fullName evidence="7">Ig-like domain-containing protein</fullName>
    </recommendedName>
</protein>
<comment type="subcellular location">
    <subcellularLocation>
        <location evidence="1">Membrane</location>
        <topology evidence="1">Single-pass type I membrane protein</topology>
    </subcellularLocation>
</comment>
<keyword evidence="4" id="KW-0325">Glycoprotein</keyword>
<feature type="compositionally biased region" description="Polar residues" evidence="6">
    <location>
        <begin position="175"/>
        <end position="193"/>
    </location>
</feature>
<name>A0AAD9J9D0_9ANNE</name>
<evidence type="ECO:0000313" key="9">
    <source>
        <dbReference type="Proteomes" id="UP001208570"/>
    </source>
</evidence>
<sequence length="1032" mass="114121">MFMVVTVVKTPGCLNVMQHFTWTIDKPGDATAATNSIGPYMEGHRSEIQLRCRVSNPGNPPARFRWTVQGTVKAVTNTSFYTIPSGNLSRSKHNGVWHCTPFNEIGAGRPGNIEVSVHKRPDFAIILSSKVIRAEKPSDLDVLCGIKGKPAPQVTWHYKTGPLPLGVIITPVPDTPNNDSTTTVTRRLTWSEESTGEERRASSGVYVCQGVVGGEEIKKEVPIYIQYKPGAAKAEHKRVGPYFEHQPAEIRLTCTVEEEGHPPASIEWSRQGVIEGRTNGSFYIIPAGKLSTSAHDGHWRCTPYNDIGKGESDTFDLIVYVKPVIVTKPRDISAKAELKSDLDLLCRVRGRPRPAVTWKYKGGFLPAGVVVKSELDLTRDKVVIVSKRLTWSANSTIKERRETGGVYTCSGQIEEEETEVNAKIDVHYAPYDLKIIPSGNVTREENEHLKLICSATCNPSCTYVWSKGARSVSTSDVLEFRSLASEDRGIYTCTATNGPSQKAQVNIQVDIQWITGYDGGFNQSFTIKYTDVDIGIVTKTPHIKDTAPSDGRVMQYNITKGVYPGVRYKLELTASNLIGTAISNQLLVDTPVPSFTHWPNVVRTYRGEGARLKWILSESVQLSSYNIEFWYEKPVEVLICSWSANTSTVKYGTQYNFSNYKPEVEVGSVEVVLHFFHVEPDAARFNYKCKVSSGHVNTANNMAWIIVYDFPTRPVITSSAKRILVNSTVTLTCTGHSSSTIPAKIPAELKPSMSITYKWKREGEPVSSDAKHQIGGPDDSQITIRNVQEDDDKKTYTCVAHEDGSQLDSFADTVLTVLYKPSEARPVKSSIGPYFEGVQSPVTLSCELTSPGSPLARFRWIRNGVVKAVTNTSSFIIPSGTLSRAAHNGMWKCEPFNQIGTGRPGTIDLVVVRKPMFAVELSSRVVRSEKPSDLDLLCSIKGKPTPMVTWHYRDGPLPLGMIIIPLPDTHNSDNTTTVTRRLTWAANSTIDERRASSGIYVCKGIVGTQEITKDVPISVQCKCFVLHLVNYE</sequence>
<dbReference type="GO" id="GO:0098609">
    <property type="term" value="P:cell-cell adhesion"/>
    <property type="evidence" value="ECO:0007669"/>
    <property type="project" value="TreeGrafter"/>
</dbReference>
<dbReference type="PROSITE" id="PS50835">
    <property type="entry name" value="IG_LIKE"/>
    <property type="match status" value="8"/>
</dbReference>
<dbReference type="PANTHER" id="PTHR11640:SF31">
    <property type="entry name" value="IRREGULAR CHIASM C-ROUGHEST PROTEIN-RELATED"/>
    <property type="match status" value="1"/>
</dbReference>
<evidence type="ECO:0000256" key="4">
    <source>
        <dbReference type="ARBA" id="ARBA00023180"/>
    </source>
</evidence>
<evidence type="ECO:0000259" key="7">
    <source>
        <dbReference type="PROSITE" id="PS50835"/>
    </source>
</evidence>
<evidence type="ECO:0000256" key="3">
    <source>
        <dbReference type="ARBA" id="ARBA00023157"/>
    </source>
</evidence>
<dbReference type="Gene3D" id="2.60.40.10">
    <property type="entry name" value="Immunoglobulins"/>
    <property type="match status" value="8"/>
</dbReference>
<gene>
    <name evidence="8" type="ORF">LSH36_492g04002</name>
</gene>
<comment type="caution">
    <text evidence="8">The sequence shown here is derived from an EMBL/GenBank/DDBJ whole genome shotgun (WGS) entry which is preliminary data.</text>
</comment>
<dbReference type="InterPro" id="IPR003599">
    <property type="entry name" value="Ig_sub"/>
</dbReference>
<evidence type="ECO:0000313" key="8">
    <source>
        <dbReference type="EMBL" id="KAK2148528.1"/>
    </source>
</evidence>
<feature type="domain" description="Ig-like" evidence="7">
    <location>
        <begin position="915"/>
        <end position="1018"/>
    </location>
</feature>
<keyword evidence="9" id="KW-1185">Reference proteome</keyword>
<dbReference type="InterPro" id="IPR036116">
    <property type="entry name" value="FN3_sf"/>
</dbReference>
<dbReference type="InterPro" id="IPR007110">
    <property type="entry name" value="Ig-like_dom"/>
</dbReference>
<feature type="domain" description="Ig-like" evidence="7">
    <location>
        <begin position="222"/>
        <end position="302"/>
    </location>
</feature>
<feature type="domain" description="Ig-like" evidence="7">
    <location>
        <begin position="121"/>
        <end position="209"/>
    </location>
</feature>
<dbReference type="PANTHER" id="PTHR11640">
    <property type="entry name" value="NEPHRIN"/>
    <property type="match status" value="1"/>
</dbReference>
<dbReference type="GO" id="GO:0050839">
    <property type="term" value="F:cell adhesion molecule binding"/>
    <property type="evidence" value="ECO:0007669"/>
    <property type="project" value="TreeGrafter"/>
</dbReference>
<evidence type="ECO:0000256" key="1">
    <source>
        <dbReference type="ARBA" id="ARBA00004479"/>
    </source>
</evidence>
<dbReference type="Pfam" id="PF13927">
    <property type="entry name" value="Ig_3"/>
    <property type="match status" value="1"/>
</dbReference>
<dbReference type="InterPro" id="IPR051275">
    <property type="entry name" value="Cell_adhesion_signaling"/>
</dbReference>
<dbReference type="SMART" id="SM00408">
    <property type="entry name" value="IGc2"/>
    <property type="match status" value="3"/>
</dbReference>
<feature type="domain" description="Ig-like" evidence="7">
    <location>
        <begin position="821"/>
        <end position="893"/>
    </location>
</feature>
<keyword evidence="5" id="KW-0393">Immunoglobulin domain</keyword>
<accession>A0AAD9J9D0</accession>
<dbReference type="GO" id="GO:0005886">
    <property type="term" value="C:plasma membrane"/>
    <property type="evidence" value="ECO:0007669"/>
    <property type="project" value="TreeGrafter"/>
</dbReference>
<dbReference type="InterPro" id="IPR036179">
    <property type="entry name" value="Ig-like_dom_sf"/>
</dbReference>